<dbReference type="EMBL" id="JABBWD010000020">
    <property type="protein sequence ID" value="KAG1777520.1"/>
    <property type="molecule type" value="Genomic_DNA"/>
</dbReference>
<dbReference type="OrthoDB" id="2688210at2759"/>
<sequence>EVRKKNRLKHIPIPMCPRPLHANVSILVSDFALHKLEKGHYVELYYWTNIGLADARLHYRTTNNEGMVPNTAADSTTTWMPASATRPSATVIPDHSLSTLDFAQAIPCLVASLTERGWDDNRVWMLTVFWGKLMLHQYWCSDDLLDQRALSMYQEEQHHTWHQAIPLLGGAWDISIIDDVEITCILDHIYRKD</sequence>
<accession>A0A9P6ZVH0</accession>
<reference evidence="1" key="1">
    <citation type="journal article" date="2020" name="New Phytol.">
        <title>Comparative genomics reveals dynamic genome evolution in host specialist ectomycorrhizal fungi.</title>
        <authorList>
            <person name="Lofgren L.A."/>
            <person name="Nguyen N.H."/>
            <person name="Vilgalys R."/>
            <person name="Ruytinx J."/>
            <person name="Liao H.L."/>
            <person name="Branco S."/>
            <person name="Kuo A."/>
            <person name="LaButti K."/>
            <person name="Lipzen A."/>
            <person name="Andreopoulos W."/>
            <person name="Pangilinan J."/>
            <person name="Riley R."/>
            <person name="Hundley H."/>
            <person name="Na H."/>
            <person name="Barry K."/>
            <person name="Grigoriev I.V."/>
            <person name="Stajich J.E."/>
            <person name="Kennedy P.G."/>
        </authorList>
    </citation>
    <scope>NUCLEOTIDE SEQUENCE</scope>
    <source>
        <strain evidence="1">DOB743</strain>
    </source>
</reference>
<protein>
    <submittedName>
        <fullName evidence="1">Uncharacterized protein</fullName>
    </submittedName>
</protein>
<dbReference type="AlphaFoldDB" id="A0A9P6ZVH0"/>
<evidence type="ECO:0000313" key="2">
    <source>
        <dbReference type="Proteomes" id="UP000714275"/>
    </source>
</evidence>
<keyword evidence="2" id="KW-1185">Reference proteome</keyword>
<name>A0A9P6ZVH0_9AGAM</name>
<comment type="caution">
    <text evidence="1">The sequence shown here is derived from an EMBL/GenBank/DDBJ whole genome shotgun (WGS) entry which is preliminary data.</text>
</comment>
<organism evidence="1 2">
    <name type="scientific">Suillus placidus</name>
    <dbReference type="NCBI Taxonomy" id="48579"/>
    <lineage>
        <taxon>Eukaryota</taxon>
        <taxon>Fungi</taxon>
        <taxon>Dikarya</taxon>
        <taxon>Basidiomycota</taxon>
        <taxon>Agaricomycotina</taxon>
        <taxon>Agaricomycetes</taxon>
        <taxon>Agaricomycetidae</taxon>
        <taxon>Boletales</taxon>
        <taxon>Suillineae</taxon>
        <taxon>Suillaceae</taxon>
        <taxon>Suillus</taxon>
    </lineage>
</organism>
<feature type="non-terminal residue" evidence="1">
    <location>
        <position position="1"/>
    </location>
</feature>
<proteinExistence type="predicted"/>
<gene>
    <name evidence="1" type="ORF">EV702DRAFT_969538</name>
</gene>
<evidence type="ECO:0000313" key="1">
    <source>
        <dbReference type="EMBL" id="KAG1777520.1"/>
    </source>
</evidence>
<dbReference type="Proteomes" id="UP000714275">
    <property type="component" value="Unassembled WGS sequence"/>
</dbReference>